<comment type="caution">
    <text evidence="1">The sequence shown here is derived from an EMBL/GenBank/DDBJ whole genome shotgun (WGS) entry which is preliminary data.</text>
</comment>
<keyword evidence="2" id="KW-1185">Reference proteome</keyword>
<evidence type="ECO:0000313" key="1">
    <source>
        <dbReference type="EMBL" id="TXB66889.1"/>
    </source>
</evidence>
<dbReference type="EMBL" id="VOOS01000001">
    <property type="protein sequence ID" value="TXB66889.1"/>
    <property type="molecule type" value="Genomic_DNA"/>
</dbReference>
<proteinExistence type="predicted"/>
<gene>
    <name evidence="1" type="ORF">FRY74_01525</name>
</gene>
<name>A0A5C6RYL4_9FLAO</name>
<reference evidence="1 2" key="1">
    <citation type="submission" date="2019-08" db="EMBL/GenBank/DDBJ databases">
        <title>Genome of Vicingus serpentipes NCIMB 15042.</title>
        <authorList>
            <person name="Bowman J.P."/>
        </authorList>
    </citation>
    <scope>NUCLEOTIDE SEQUENCE [LARGE SCALE GENOMIC DNA]</scope>
    <source>
        <strain evidence="1 2">NCIMB 15042</strain>
    </source>
</reference>
<protein>
    <submittedName>
        <fullName evidence="1">Uncharacterized protein</fullName>
    </submittedName>
</protein>
<dbReference type="OrthoDB" id="758464at2"/>
<evidence type="ECO:0000313" key="2">
    <source>
        <dbReference type="Proteomes" id="UP000321721"/>
    </source>
</evidence>
<dbReference type="AlphaFoldDB" id="A0A5C6RYL4"/>
<dbReference type="Proteomes" id="UP000321721">
    <property type="component" value="Unassembled WGS sequence"/>
</dbReference>
<accession>A0A5C6RYL4</accession>
<sequence>MNYKHFLLSFFFSFSSIFLCYSQEWKNLKSYTIETGNEILAAGNWLKKDRKKNTIVWKEANAYNIGLEKSYLKYKNIHQIHDFYIWFDEVRKEKNMK</sequence>
<dbReference type="RefSeq" id="WP_147097922.1">
    <property type="nucleotide sequence ID" value="NZ_VOOS01000001.1"/>
</dbReference>
<organism evidence="1 2">
    <name type="scientific">Vicingus serpentipes</name>
    <dbReference type="NCBI Taxonomy" id="1926625"/>
    <lineage>
        <taxon>Bacteria</taxon>
        <taxon>Pseudomonadati</taxon>
        <taxon>Bacteroidota</taxon>
        <taxon>Flavobacteriia</taxon>
        <taxon>Flavobacteriales</taxon>
        <taxon>Vicingaceae</taxon>
        <taxon>Vicingus</taxon>
    </lineage>
</organism>